<dbReference type="Proteomes" id="UP000765509">
    <property type="component" value="Unassembled WGS sequence"/>
</dbReference>
<keyword evidence="2" id="KW-1185">Reference proteome</keyword>
<protein>
    <submittedName>
        <fullName evidence="1">Uncharacterized protein</fullName>
    </submittedName>
</protein>
<dbReference type="AlphaFoldDB" id="A0A9Q3BXS2"/>
<reference evidence="1" key="1">
    <citation type="submission" date="2021-03" db="EMBL/GenBank/DDBJ databases">
        <title>Draft genome sequence of rust myrtle Austropuccinia psidii MF-1, a brazilian biotype.</title>
        <authorList>
            <person name="Quecine M.C."/>
            <person name="Pachon D.M.R."/>
            <person name="Bonatelli M.L."/>
            <person name="Correr F.H."/>
            <person name="Franceschini L.M."/>
            <person name="Leite T.F."/>
            <person name="Margarido G.R.A."/>
            <person name="Almeida C.A."/>
            <person name="Ferrarezi J.A."/>
            <person name="Labate C.A."/>
        </authorList>
    </citation>
    <scope>NUCLEOTIDE SEQUENCE</scope>
    <source>
        <strain evidence="1">MF-1</strain>
    </source>
</reference>
<sequence>MVDRNYLDNNFPNWAKKLLQTKEKSFKSASEKMTSIGTIIKEIITPHRKGNIRLKPEFVVRDEAHIQGFLLGKDYQSVTMLSARPQQRELLSKRLLNRFKYQLILASCRSHSTM</sequence>
<evidence type="ECO:0000313" key="1">
    <source>
        <dbReference type="EMBL" id="MBW0472605.1"/>
    </source>
</evidence>
<evidence type="ECO:0000313" key="2">
    <source>
        <dbReference type="Proteomes" id="UP000765509"/>
    </source>
</evidence>
<name>A0A9Q3BXS2_9BASI</name>
<gene>
    <name evidence="1" type="ORF">O181_012320</name>
</gene>
<accession>A0A9Q3BXS2</accession>
<proteinExistence type="predicted"/>
<organism evidence="1 2">
    <name type="scientific">Austropuccinia psidii MF-1</name>
    <dbReference type="NCBI Taxonomy" id="1389203"/>
    <lineage>
        <taxon>Eukaryota</taxon>
        <taxon>Fungi</taxon>
        <taxon>Dikarya</taxon>
        <taxon>Basidiomycota</taxon>
        <taxon>Pucciniomycotina</taxon>
        <taxon>Pucciniomycetes</taxon>
        <taxon>Pucciniales</taxon>
        <taxon>Sphaerophragmiaceae</taxon>
        <taxon>Austropuccinia</taxon>
    </lineage>
</organism>
<dbReference type="EMBL" id="AVOT02003143">
    <property type="protein sequence ID" value="MBW0472605.1"/>
    <property type="molecule type" value="Genomic_DNA"/>
</dbReference>
<comment type="caution">
    <text evidence="1">The sequence shown here is derived from an EMBL/GenBank/DDBJ whole genome shotgun (WGS) entry which is preliminary data.</text>
</comment>